<feature type="region of interest" description="Disordered" evidence="1">
    <location>
        <begin position="39"/>
        <end position="98"/>
    </location>
</feature>
<dbReference type="EMBL" id="JAAGNN010000025">
    <property type="protein sequence ID" value="KAF4072405.1"/>
    <property type="molecule type" value="Genomic_DNA"/>
</dbReference>
<feature type="compositionally biased region" description="Low complexity" evidence="1">
    <location>
        <begin position="73"/>
        <end position="90"/>
    </location>
</feature>
<name>A0A7J5ZPA1_AMEME</name>
<protein>
    <submittedName>
        <fullName evidence="2">Uncharacterized protein</fullName>
    </submittedName>
</protein>
<dbReference type="Proteomes" id="UP000593565">
    <property type="component" value="Unassembled WGS sequence"/>
</dbReference>
<reference evidence="2 3" key="1">
    <citation type="submission" date="2020-02" db="EMBL/GenBank/DDBJ databases">
        <title>A chromosome-scale genome assembly of the black bullhead catfish (Ameiurus melas).</title>
        <authorList>
            <person name="Wen M."/>
            <person name="Zham M."/>
            <person name="Cabau C."/>
            <person name="Klopp C."/>
            <person name="Donnadieu C."/>
            <person name="Roques C."/>
            <person name="Bouchez O."/>
            <person name="Lampietro C."/>
            <person name="Jouanno E."/>
            <person name="Herpin A."/>
            <person name="Louis A."/>
            <person name="Berthelot C."/>
            <person name="Parey E."/>
            <person name="Roest-Crollius H."/>
            <person name="Braasch I."/>
            <person name="Postlethwait J."/>
            <person name="Robinson-Rechavi M."/>
            <person name="Echchiki A."/>
            <person name="Begum T."/>
            <person name="Montfort J."/>
            <person name="Schartl M."/>
            <person name="Bobe J."/>
            <person name="Guiguen Y."/>
        </authorList>
    </citation>
    <scope>NUCLEOTIDE SEQUENCE [LARGE SCALE GENOMIC DNA]</scope>
    <source>
        <strain evidence="2">M_S1</strain>
        <tissue evidence="2">Blood</tissue>
    </source>
</reference>
<feature type="compositionally biased region" description="Polar residues" evidence="1">
    <location>
        <begin position="53"/>
        <end position="63"/>
    </location>
</feature>
<comment type="caution">
    <text evidence="2">The sequence shown here is derived from an EMBL/GenBank/DDBJ whole genome shotgun (WGS) entry which is preliminary data.</text>
</comment>
<sequence>MDFRNLNGRRVSGQVLLQVLLTKGCWRTFYKPSIEKSRSSLNMMPDESGGLNCKSSSQVTTAIISIPTPPTNNSPNSPEVPSNPTTNSSTGVVKVSAL</sequence>
<evidence type="ECO:0000313" key="3">
    <source>
        <dbReference type="Proteomes" id="UP000593565"/>
    </source>
</evidence>
<evidence type="ECO:0000313" key="2">
    <source>
        <dbReference type="EMBL" id="KAF4072405.1"/>
    </source>
</evidence>
<organism evidence="2 3">
    <name type="scientific">Ameiurus melas</name>
    <name type="common">Black bullhead</name>
    <name type="synonym">Silurus melas</name>
    <dbReference type="NCBI Taxonomy" id="219545"/>
    <lineage>
        <taxon>Eukaryota</taxon>
        <taxon>Metazoa</taxon>
        <taxon>Chordata</taxon>
        <taxon>Craniata</taxon>
        <taxon>Vertebrata</taxon>
        <taxon>Euteleostomi</taxon>
        <taxon>Actinopterygii</taxon>
        <taxon>Neopterygii</taxon>
        <taxon>Teleostei</taxon>
        <taxon>Ostariophysi</taxon>
        <taxon>Siluriformes</taxon>
        <taxon>Ictaluridae</taxon>
        <taxon>Ameiurus</taxon>
    </lineage>
</organism>
<gene>
    <name evidence="2" type="ORF">AMELA_G00262700</name>
</gene>
<keyword evidence="3" id="KW-1185">Reference proteome</keyword>
<accession>A0A7J5ZPA1</accession>
<dbReference type="AlphaFoldDB" id="A0A7J5ZPA1"/>
<evidence type="ECO:0000256" key="1">
    <source>
        <dbReference type="SAM" id="MobiDB-lite"/>
    </source>
</evidence>
<proteinExistence type="predicted"/>